<dbReference type="AlphaFoldDB" id="A0ABD5YXI2"/>
<accession>A0ABD5YXI2</accession>
<evidence type="ECO:0000313" key="3">
    <source>
        <dbReference type="EMBL" id="MFC7192956.1"/>
    </source>
</evidence>
<proteinExistence type="predicted"/>
<evidence type="ECO:0000256" key="1">
    <source>
        <dbReference type="SAM" id="MobiDB-lite"/>
    </source>
</evidence>
<dbReference type="Pfam" id="PF13358">
    <property type="entry name" value="DDE_3"/>
    <property type="match status" value="1"/>
</dbReference>
<dbReference type="InterPro" id="IPR038717">
    <property type="entry name" value="Tc1-like_DDE_dom"/>
</dbReference>
<feature type="compositionally biased region" description="Basic and acidic residues" evidence="1">
    <location>
        <begin position="32"/>
        <end position="41"/>
    </location>
</feature>
<sequence length="126" mass="13693">MHALERVRAVWADSTATESRSQSRGGSGVSRDSSKKRPELAEKTVVVVNQFTKHVGTVQQRGWYPVGSNPTIKTSNSWDKVTVLGAVTDAGERVSTVGQKRITMSPPSACTLTVSIPKFESSGRRY</sequence>
<organism evidence="3 4">
    <name type="scientific">Halocatena marina</name>
    <dbReference type="NCBI Taxonomy" id="2934937"/>
    <lineage>
        <taxon>Archaea</taxon>
        <taxon>Methanobacteriati</taxon>
        <taxon>Methanobacteriota</taxon>
        <taxon>Stenosarchaea group</taxon>
        <taxon>Halobacteria</taxon>
        <taxon>Halobacteriales</taxon>
        <taxon>Natronomonadaceae</taxon>
        <taxon>Halocatena</taxon>
    </lineage>
</organism>
<dbReference type="RefSeq" id="WP_390206973.1">
    <property type="nucleotide sequence ID" value="NZ_JBHTAX010000006.1"/>
</dbReference>
<feature type="domain" description="Tc1-like transposase DDE" evidence="2">
    <location>
        <begin position="45"/>
        <end position="103"/>
    </location>
</feature>
<reference evidence="3 4" key="1">
    <citation type="journal article" date="2019" name="Int. J. Syst. Evol. Microbiol.">
        <title>The Global Catalogue of Microorganisms (GCM) 10K type strain sequencing project: providing services to taxonomists for standard genome sequencing and annotation.</title>
        <authorList>
            <consortium name="The Broad Institute Genomics Platform"/>
            <consortium name="The Broad Institute Genome Sequencing Center for Infectious Disease"/>
            <person name="Wu L."/>
            <person name="Ma J."/>
        </authorList>
    </citation>
    <scope>NUCLEOTIDE SEQUENCE [LARGE SCALE GENOMIC DNA]</scope>
    <source>
        <strain evidence="3 4">RDMS1</strain>
    </source>
</reference>
<name>A0ABD5YXI2_9EURY</name>
<comment type="caution">
    <text evidence="3">The sequence shown here is derived from an EMBL/GenBank/DDBJ whole genome shotgun (WGS) entry which is preliminary data.</text>
</comment>
<keyword evidence="4" id="KW-1185">Reference proteome</keyword>
<evidence type="ECO:0000259" key="2">
    <source>
        <dbReference type="Pfam" id="PF13358"/>
    </source>
</evidence>
<feature type="region of interest" description="Disordered" evidence="1">
    <location>
        <begin position="1"/>
        <end position="41"/>
    </location>
</feature>
<dbReference type="EMBL" id="JBHTAX010000006">
    <property type="protein sequence ID" value="MFC7192956.1"/>
    <property type="molecule type" value="Genomic_DNA"/>
</dbReference>
<dbReference type="Proteomes" id="UP001596417">
    <property type="component" value="Unassembled WGS sequence"/>
</dbReference>
<gene>
    <name evidence="3" type="ORF">ACFQL7_26315</name>
</gene>
<protein>
    <submittedName>
        <fullName evidence="3">Transposase</fullName>
    </submittedName>
</protein>
<evidence type="ECO:0000313" key="4">
    <source>
        <dbReference type="Proteomes" id="UP001596417"/>
    </source>
</evidence>